<sequence length="58" mass="6742">MNGNLVDEVVVILIWVSLWGISENLISKYIPAENYNVRILIFLALLVISLFLYFSRKK</sequence>
<dbReference type="RefSeq" id="YP_010781120.1">
    <property type="nucleotide sequence ID" value="NC_075038.1"/>
</dbReference>
<protein>
    <submittedName>
        <fullName evidence="2">Putative ORFan</fullName>
    </submittedName>
</protein>
<reference evidence="2" key="2">
    <citation type="journal article" date="2018" name="Nat. Commun.">
        <title>Tailed giant Tupanvirus possesses the most complete translational apparatus of the known virosphere.</title>
        <authorList>
            <person name="Abrahao J."/>
            <person name="Silva L."/>
            <person name="Silva L.S."/>
            <person name="Khalil J.Y.B."/>
            <person name="Rodrigues R."/>
            <person name="Arantes T."/>
            <person name="Assis F."/>
            <person name="Boratto P."/>
            <person name="Andrade M."/>
            <person name="Kroon E.G."/>
            <person name="Ribeiro B."/>
            <person name="Bergier I."/>
            <person name="Seligmann H."/>
            <person name="Ghigo E."/>
            <person name="Colson P."/>
            <person name="Levasseur A."/>
            <person name="Kroemer G."/>
            <person name="Raoult D."/>
            <person name="La Scola B."/>
        </authorList>
    </citation>
    <scope>NUCLEOTIDE SEQUENCE [LARGE SCALE GENOMIC DNA]</scope>
    <source>
        <strain evidence="2">Deep ocean</strain>
    </source>
</reference>
<keyword evidence="1" id="KW-0812">Transmembrane</keyword>
<dbReference type="KEGG" id="vg:80517811"/>
<organism evidence="2">
    <name type="scientific">Tupanvirus deep ocean</name>
    <dbReference type="NCBI Taxonomy" id="2126984"/>
    <lineage>
        <taxon>Viruses</taxon>
        <taxon>Varidnaviria</taxon>
        <taxon>Bamfordvirae</taxon>
        <taxon>Nucleocytoviricota</taxon>
        <taxon>Megaviricetes</taxon>
        <taxon>Imitervirales</taxon>
        <taxon>Mimiviridae</taxon>
        <taxon>Megamimivirinae</taxon>
        <taxon>Tupanvirus</taxon>
        <taxon>Tupanvirus altamarinense</taxon>
    </lineage>
</organism>
<keyword evidence="1" id="KW-0472">Membrane</keyword>
<evidence type="ECO:0000256" key="1">
    <source>
        <dbReference type="SAM" id="Phobius"/>
    </source>
</evidence>
<reference evidence="2" key="1">
    <citation type="submission" date="2017-06" db="EMBL/GenBank/DDBJ databases">
        <authorList>
            <person name="Assis F.L."/>
            <person name="Abrahao J.S."/>
            <person name="Silva L."/>
            <person name="Khalil J.B."/>
            <person name="Rodrigues R."/>
            <person name="Silva L.S."/>
            <person name="Boratto P."/>
            <person name="Andrade M."/>
            <person name="Kroon E.G."/>
            <person name="Ribeiro B."/>
            <person name="Bergier I."/>
            <person name="Seligmann H."/>
            <person name="Ghigo E."/>
            <person name="Colson P."/>
            <person name="Levasseur A."/>
            <person name="Raoult D."/>
            <person name="Scola B.L."/>
        </authorList>
    </citation>
    <scope>NUCLEOTIDE SEQUENCE</scope>
    <source>
        <strain evidence="2">Deep ocean</strain>
    </source>
</reference>
<name>A0A6N1NRM5_9VIRU</name>
<feature type="transmembrane region" description="Helical" evidence="1">
    <location>
        <begin position="35"/>
        <end position="54"/>
    </location>
</feature>
<dbReference type="EMBL" id="MF405918">
    <property type="protein sequence ID" value="QKU34486.1"/>
    <property type="molecule type" value="Genomic_DNA"/>
</dbReference>
<accession>A0A6N1NRM5</accession>
<proteinExistence type="predicted"/>
<dbReference type="GeneID" id="80517811"/>
<evidence type="ECO:0000313" key="2">
    <source>
        <dbReference type="EMBL" id="QKU34486.1"/>
    </source>
</evidence>
<keyword evidence="1" id="KW-1133">Transmembrane helix</keyword>